<keyword evidence="18" id="KW-1185">Reference proteome</keyword>
<dbReference type="Gene3D" id="3.20.20.140">
    <property type="entry name" value="Metal-dependent hydrolases"/>
    <property type="match status" value="1"/>
</dbReference>
<dbReference type="FunFam" id="3.20.20.140:FF:000017">
    <property type="entry name" value="Adenosine deaminase 2"/>
    <property type="match status" value="1"/>
</dbReference>
<dbReference type="InterPro" id="IPR013659">
    <property type="entry name" value="A_deaminase_N"/>
</dbReference>
<evidence type="ECO:0000256" key="2">
    <source>
        <dbReference type="ARBA" id="ARBA00004613"/>
    </source>
</evidence>
<sequence>MALSDADVQKQIKHMMAFIEQEANEKAEEIDAKAEEEFNIEKGRLVQTQRLKIMEYYEKKEKQIEQQKKIQMSNLMNQARLKVLKARDDMISDMLNDARRRLANVARDPTRYSVLMDGLVLQGFYQLLEPKVTIRCRKQDLPLVQAAVQKNIPIYKAAVKNNLEVRIDQDNFLPPDTSGGIEIYNSDGKIKVSNTLESRLELLAQQTMKTFYGISCCVTALLTLLILTSVKESERIPDPYQRELYLKQEALRQIGGRMKLNVEECQLDSYLHKLKEQEMKGPHFPPAMHFFKAKPYIQKSPVFKLLQKMPKGAILHIHSAALASVDWLVMNATYRSNCYICTLRGRVRFKFSATQPLQRSNCTEWRLLEDVRSKSGDVSAFDKSLMRNLTLFTEDPDVAYPTQDEVWNQFEQIFDSISGLINYAPVFKDYLYQGLLQLYNDNILYLEVRAGQSKIYKLDGTFYDREWNIQAYKNVTKQFKWEHPDFIGIRIILSIHRSVNTTSVKNAIMETIEFQKQYPEIIAGFDLVGREDGANSIWYFRDALSYPTEVKAKLAYFFHAGETDLYGTDVDRNILDALLFNTTRIGHGFALAHHPLAKELSRKMGVPVEVCPISNQVLKLVSDLRNHPAAELMSEGHPMVVSSDDPTLFDTAGLSYDFYEVFVGLGGLSANLGTLKELARNSI</sequence>
<dbReference type="Gene3D" id="6.10.250.1620">
    <property type="match status" value="1"/>
</dbReference>
<comment type="caution">
    <text evidence="17">The sequence shown here is derived from an EMBL/GenBank/DDBJ whole genome shotgun (WGS) entry which is preliminary data.</text>
</comment>
<evidence type="ECO:0000256" key="1">
    <source>
        <dbReference type="ARBA" id="ARBA00001947"/>
    </source>
</evidence>
<feature type="domain" description="Adenosine/AMP deaminase N-terminal" evidence="16">
    <location>
        <begin position="224"/>
        <end position="306"/>
    </location>
</feature>
<dbReference type="InterPro" id="IPR001365">
    <property type="entry name" value="A_deaminase_dom"/>
</dbReference>
<keyword evidence="11" id="KW-0378">Hydrolase</keyword>
<keyword evidence="10" id="KW-0375">Hydrogen ion transport</keyword>
<evidence type="ECO:0000256" key="14">
    <source>
        <dbReference type="ARBA" id="ARBA00047764"/>
    </source>
</evidence>
<dbReference type="GO" id="GO:0046872">
    <property type="term" value="F:metal ion binding"/>
    <property type="evidence" value="ECO:0007669"/>
    <property type="project" value="UniProtKB-KW"/>
</dbReference>
<dbReference type="FunFam" id="3.30.2320.30:FF:000001">
    <property type="entry name" value="V-type proton atpase subunit e 1"/>
    <property type="match status" value="1"/>
</dbReference>
<dbReference type="SUPFAM" id="SSF51556">
    <property type="entry name" value="Metallo-dependent hydrolases"/>
    <property type="match status" value="1"/>
</dbReference>
<comment type="function">
    <text evidence="13">Subunit of the V1 complex of vacuolar(H+)-ATPase (V-ATPase), a multisubunit enzyme composed of a peripheral complex (V1) that hydrolyzes ATP and a membrane integral complex (V0) that translocates protons. V-ATPase is responsible for acidifying and maintaining the pH of intracellular compartments and in some cell types, is targeted to the plasma membrane, where it is responsible for acidifying the extracellular environment.</text>
</comment>
<dbReference type="NCBIfam" id="TIGR01431">
    <property type="entry name" value="adm_rel"/>
    <property type="match status" value="1"/>
</dbReference>
<feature type="domain" description="Adenosine deaminase" evidence="15">
    <location>
        <begin position="402"/>
        <end position="683"/>
    </location>
</feature>
<evidence type="ECO:0000256" key="4">
    <source>
        <dbReference type="ARBA" id="ARBA00006083"/>
    </source>
</evidence>
<dbReference type="Gene3D" id="3.30.2320.30">
    <property type="entry name" value="ATP synthase, E subunit, C-terminal"/>
    <property type="match status" value="1"/>
</dbReference>
<comment type="similarity">
    <text evidence="3">Belongs to the V-ATPase E subunit family.</text>
</comment>
<reference evidence="17" key="1">
    <citation type="submission" date="2020-07" db="EMBL/GenBank/DDBJ databases">
        <title>Clarias magur genome sequencing, assembly and annotation.</title>
        <authorList>
            <person name="Kushwaha B."/>
            <person name="Kumar R."/>
            <person name="Das P."/>
            <person name="Joshi C.G."/>
            <person name="Kumar D."/>
            <person name="Nagpure N.S."/>
            <person name="Pandey M."/>
            <person name="Agarwal S."/>
            <person name="Srivastava S."/>
            <person name="Singh M."/>
            <person name="Sahoo L."/>
            <person name="Jayasankar P."/>
            <person name="Meher P.K."/>
            <person name="Koringa P.G."/>
            <person name="Iquebal M.A."/>
            <person name="Das S.P."/>
            <person name="Bit A."/>
            <person name="Patnaik S."/>
            <person name="Patel N."/>
            <person name="Shah T.M."/>
            <person name="Hinsu A."/>
            <person name="Jena J.K."/>
        </authorList>
    </citation>
    <scope>NUCLEOTIDE SEQUENCE</scope>
    <source>
        <strain evidence="17">CIFAMagur01</strain>
        <tissue evidence="17">Testis</tissue>
    </source>
</reference>
<keyword evidence="7" id="KW-0964">Secreted</keyword>
<protein>
    <recommendedName>
        <fullName evidence="5">adenosine deaminase</fullName>
        <ecNumber evidence="5">3.5.4.4</ecNumber>
    </recommendedName>
</protein>
<proteinExistence type="inferred from homology"/>
<dbReference type="InterPro" id="IPR032466">
    <property type="entry name" value="Metal_Hydrolase"/>
</dbReference>
<dbReference type="Pfam" id="PF08451">
    <property type="entry name" value="A_deaminase_N"/>
    <property type="match status" value="1"/>
</dbReference>
<evidence type="ECO:0000256" key="13">
    <source>
        <dbReference type="ARBA" id="ARBA00045737"/>
    </source>
</evidence>
<evidence type="ECO:0000256" key="12">
    <source>
        <dbReference type="ARBA" id="ARBA00023065"/>
    </source>
</evidence>
<evidence type="ECO:0000256" key="6">
    <source>
        <dbReference type="ARBA" id="ARBA00022448"/>
    </source>
</evidence>
<dbReference type="OrthoDB" id="7202371at2759"/>
<dbReference type="EMBL" id="QNUK01000017">
    <property type="protein sequence ID" value="KAF5907926.1"/>
    <property type="molecule type" value="Genomic_DNA"/>
</dbReference>
<evidence type="ECO:0000313" key="17">
    <source>
        <dbReference type="EMBL" id="KAF5907926.1"/>
    </source>
</evidence>
<evidence type="ECO:0000256" key="11">
    <source>
        <dbReference type="ARBA" id="ARBA00022801"/>
    </source>
</evidence>
<dbReference type="HAMAP" id="MF_00311">
    <property type="entry name" value="ATP_synth_E_arch"/>
    <property type="match status" value="1"/>
</dbReference>
<gene>
    <name evidence="17" type="primary">ada2b</name>
    <name evidence="17" type="ORF">DAT39_002354</name>
</gene>
<evidence type="ECO:0000256" key="5">
    <source>
        <dbReference type="ARBA" id="ARBA00012784"/>
    </source>
</evidence>
<dbReference type="Pfam" id="PF01991">
    <property type="entry name" value="vATP-synt_E"/>
    <property type="match status" value="1"/>
</dbReference>
<dbReference type="GO" id="GO:0046961">
    <property type="term" value="F:proton-transporting ATPase activity, rotational mechanism"/>
    <property type="evidence" value="ECO:0007669"/>
    <property type="project" value="InterPro"/>
</dbReference>
<evidence type="ECO:0000256" key="8">
    <source>
        <dbReference type="ARBA" id="ARBA00022723"/>
    </source>
</evidence>
<dbReference type="PANTHER" id="PTHR45715">
    <property type="entry name" value="ATPASE H+-TRANSPORTING V1 SUBUNIT E1A-RELATED"/>
    <property type="match status" value="1"/>
</dbReference>
<evidence type="ECO:0000259" key="16">
    <source>
        <dbReference type="Pfam" id="PF08451"/>
    </source>
</evidence>
<feature type="non-terminal residue" evidence="17">
    <location>
        <position position="1"/>
    </location>
</feature>
<comment type="cofactor">
    <cofactor evidence="1">
        <name>Zn(2+)</name>
        <dbReference type="ChEBI" id="CHEBI:29105"/>
    </cofactor>
</comment>
<dbReference type="GO" id="GO:0005615">
    <property type="term" value="C:extracellular space"/>
    <property type="evidence" value="ECO:0007669"/>
    <property type="project" value="InterPro"/>
</dbReference>
<evidence type="ECO:0000313" key="18">
    <source>
        <dbReference type="Proteomes" id="UP000727407"/>
    </source>
</evidence>
<dbReference type="Pfam" id="PF00962">
    <property type="entry name" value="A_deaminase"/>
    <property type="match status" value="1"/>
</dbReference>
<evidence type="ECO:0000256" key="10">
    <source>
        <dbReference type="ARBA" id="ARBA00022781"/>
    </source>
</evidence>
<dbReference type="InterPro" id="IPR002842">
    <property type="entry name" value="ATPase_V1_Esu"/>
</dbReference>
<dbReference type="CDD" id="cd01321">
    <property type="entry name" value="ADGF"/>
    <property type="match status" value="1"/>
</dbReference>
<dbReference type="GO" id="GO:0006154">
    <property type="term" value="P:adenosine catabolic process"/>
    <property type="evidence" value="ECO:0007669"/>
    <property type="project" value="InterPro"/>
</dbReference>
<comment type="subcellular location">
    <subcellularLocation>
        <location evidence="2">Secreted</location>
    </subcellularLocation>
</comment>
<dbReference type="EC" id="3.5.4.4" evidence="5"/>
<keyword evidence="6" id="KW-0813">Transport</keyword>
<comment type="catalytic activity">
    <reaction evidence="14">
        <text>adenosine + H2O + H(+) = inosine + NH4(+)</text>
        <dbReference type="Rhea" id="RHEA:24408"/>
        <dbReference type="ChEBI" id="CHEBI:15377"/>
        <dbReference type="ChEBI" id="CHEBI:15378"/>
        <dbReference type="ChEBI" id="CHEBI:16335"/>
        <dbReference type="ChEBI" id="CHEBI:17596"/>
        <dbReference type="ChEBI" id="CHEBI:28938"/>
        <dbReference type="EC" id="3.5.4.4"/>
    </reaction>
</comment>
<dbReference type="SUPFAM" id="SSF160527">
    <property type="entry name" value="V-type ATPase subunit E-like"/>
    <property type="match status" value="1"/>
</dbReference>
<dbReference type="GO" id="GO:0033178">
    <property type="term" value="C:proton-transporting two-sector ATPase complex, catalytic domain"/>
    <property type="evidence" value="ECO:0007669"/>
    <property type="project" value="InterPro"/>
</dbReference>
<dbReference type="GO" id="GO:0004000">
    <property type="term" value="F:adenosine deaminase activity"/>
    <property type="evidence" value="ECO:0007669"/>
    <property type="project" value="InterPro"/>
</dbReference>
<evidence type="ECO:0000259" key="15">
    <source>
        <dbReference type="Pfam" id="PF00962"/>
    </source>
</evidence>
<comment type="similarity">
    <text evidence="4">Belongs to the metallo-dependent hydrolases superfamily. Adenosine and AMP deaminases family. ADGF subfamily.</text>
</comment>
<dbReference type="InterPro" id="IPR006331">
    <property type="entry name" value="ADGF"/>
</dbReference>
<keyword evidence="9" id="KW-0732">Signal</keyword>
<name>A0A8J4UIX4_CLAMG</name>
<keyword evidence="8" id="KW-0479">Metal-binding</keyword>
<dbReference type="AlphaFoldDB" id="A0A8J4UIX4"/>
<organism evidence="17 18">
    <name type="scientific">Clarias magur</name>
    <name type="common">Asian catfish</name>
    <name type="synonym">Macropteronotus magur</name>
    <dbReference type="NCBI Taxonomy" id="1594786"/>
    <lineage>
        <taxon>Eukaryota</taxon>
        <taxon>Metazoa</taxon>
        <taxon>Chordata</taxon>
        <taxon>Craniata</taxon>
        <taxon>Vertebrata</taxon>
        <taxon>Euteleostomi</taxon>
        <taxon>Actinopterygii</taxon>
        <taxon>Neopterygii</taxon>
        <taxon>Teleostei</taxon>
        <taxon>Ostariophysi</taxon>
        <taxon>Siluriformes</taxon>
        <taxon>Clariidae</taxon>
        <taxon>Clarias</taxon>
    </lineage>
</organism>
<keyword evidence="12" id="KW-0406">Ion transport</keyword>
<evidence type="ECO:0000256" key="9">
    <source>
        <dbReference type="ARBA" id="ARBA00022729"/>
    </source>
</evidence>
<dbReference type="InterPro" id="IPR038495">
    <property type="entry name" value="ATPase_E_C"/>
</dbReference>
<accession>A0A8J4UIX4</accession>
<evidence type="ECO:0000256" key="7">
    <source>
        <dbReference type="ARBA" id="ARBA00022525"/>
    </source>
</evidence>
<evidence type="ECO:0000256" key="3">
    <source>
        <dbReference type="ARBA" id="ARBA00005901"/>
    </source>
</evidence>
<dbReference type="Proteomes" id="UP000727407">
    <property type="component" value="Unassembled WGS sequence"/>
</dbReference>